<gene>
    <name evidence="1" type="ORF">OPDIPICF_04213</name>
</gene>
<sequence>MLASPASLISNASPSITFTSNVDATLTWQGSCNSADTAITAGTNTVTLQPLANGLYDDCVMLVESAVLQGTSELTLSPFTIDQSLANVFIGQWIGENDTQVTFPAALNGFEFYHSSDLDCDIGTDSASCNMLDIDTITGADITTAHLSLDQPAQYMLRDTRRQSRPMTLNSESTPDMRFSGRHDHQMIVFNNKLWVIGGIDNNQALLNDVWSSTDGINWVERTSPEVFSPRDNHQVVVFNSRLWVIGGRTDMSEQNDVWFSTNGINWGRATDSAEYTARARHQILKFDNELWLVGGEFLNDVWFSSDGVTWSEKTPAAAFSKRIGHQASVFNNRLLITGGLELPVPPAPSDTPPPPLFPEAHNDVWSSGNGVDWQKGQRVPIHFD</sequence>
<protein>
    <recommendedName>
        <fullName evidence="3">N-acetylneuraminate epimerase</fullName>
    </recommendedName>
</protein>
<organism evidence="1 2">
    <name type="scientific">BD1-7 clade bacterium</name>
    <dbReference type="NCBI Taxonomy" id="2029982"/>
    <lineage>
        <taxon>Bacteria</taxon>
        <taxon>Pseudomonadati</taxon>
        <taxon>Pseudomonadota</taxon>
        <taxon>Gammaproteobacteria</taxon>
        <taxon>Cellvibrionales</taxon>
        <taxon>Spongiibacteraceae</taxon>
        <taxon>BD1-7 clade</taxon>
    </lineage>
</organism>
<accession>A0A5S9P6E2</accession>
<evidence type="ECO:0000313" key="1">
    <source>
        <dbReference type="EMBL" id="CAA0098918.1"/>
    </source>
</evidence>
<dbReference type="Proteomes" id="UP000441399">
    <property type="component" value="Unassembled WGS sequence"/>
</dbReference>
<name>A0A5S9P6E2_9GAMM</name>
<dbReference type="Pfam" id="PF24681">
    <property type="entry name" value="Kelch_KLHDC2_KLHL20_DRC7"/>
    <property type="match status" value="1"/>
</dbReference>
<dbReference type="EMBL" id="CACSIO010000005">
    <property type="protein sequence ID" value="CAA0098918.1"/>
    <property type="molecule type" value="Genomic_DNA"/>
</dbReference>
<dbReference type="InterPro" id="IPR015915">
    <property type="entry name" value="Kelch-typ_b-propeller"/>
</dbReference>
<dbReference type="Gene3D" id="2.120.10.80">
    <property type="entry name" value="Kelch-type beta propeller"/>
    <property type="match status" value="1"/>
</dbReference>
<evidence type="ECO:0000313" key="2">
    <source>
        <dbReference type="Proteomes" id="UP000441399"/>
    </source>
</evidence>
<dbReference type="AlphaFoldDB" id="A0A5S9P6E2"/>
<dbReference type="OrthoDB" id="211220at2"/>
<proteinExistence type="predicted"/>
<reference evidence="1 2" key="1">
    <citation type="submission" date="2019-11" db="EMBL/GenBank/DDBJ databases">
        <authorList>
            <person name="Holert J."/>
        </authorList>
    </citation>
    <scope>NUCLEOTIDE SEQUENCE [LARGE SCALE GENOMIC DNA]</scope>
    <source>
        <strain evidence="1">SB11_3</strain>
    </source>
</reference>
<dbReference type="PANTHER" id="PTHR23244">
    <property type="entry name" value="KELCH REPEAT DOMAIN"/>
    <property type="match status" value="1"/>
</dbReference>
<dbReference type="PANTHER" id="PTHR23244:SF484">
    <property type="entry name" value="KELCH REPEAT-CONTAINING PROTEIN"/>
    <property type="match status" value="1"/>
</dbReference>
<evidence type="ECO:0008006" key="3">
    <source>
        <dbReference type="Google" id="ProtNLM"/>
    </source>
</evidence>
<keyword evidence="2" id="KW-1185">Reference proteome</keyword>
<dbReference type="SUPFAM" id="SSF117281">
    <property type="entry name" value="Kelch motif"/>
    <property type="match status" value="1"/>
</dbReference>